<evidence type="ECO:0000313" key="4">
    <source>
        <dbReference type="EMBL" id="GFU09682.1"/>
    </source>
</evidence>
<evidence type="ECO:0000256" key="1">
    <source>
        <dbReference type="SAM" id="MobiDB-lite"/>
    </source>
</evidence>
<sequence>MEKFISRRKSGALERKDNTDNLQKRRTLFRNILKVFIFQERTSKAASRGSPELGGPRGATKRTIREKKITPQGTSTTKATRRTRRTLLGELQKAREAMLQDGSGETIRRVKHMKQR</sequence>
<dbReference type="AlphaFoldDB" id="A0A8X6QN88"/>
<dbReference type="EMBL" id="BMAW01128911">
    <property type="protein sequence ID" value="GFU27958.1"/>
    <property type="molecule type" value="Genomic_DNA"/>
</dbReference>
<reference evidence="5" key="1">
    <citation type="submission" date="2020-08" db="EMBL/GenBank/DDBJ databases">
        <title>Multicomponent nature underlies the extraordinary mechanical properties of spider dragline silk.</title>
        <authorList>
            <person name="Kono N."/>
            <person name="Nakamura H."/>
            <person name="Mori M."/>
            <person name="Yoshida Y."/>
            <person name="Ohtoshi R."/>
            <person name="Malay A.D."/>
            <person name="Moran D.A.P."/>
            <person name="Tomita M."/>
            <person name="Numata K."/>
            <person name="Arakawa K."/>
        </authorList>
    </citation>
    <scope>NUCLEOTIDE SEQUENCE</scope>
</reference>
<evidence type="ECO:0000313" key="5">
    <source>
        <dbReference type="EMBL" id="GFU27958.1"/>
    </source>
</evidence>
<evidence type="ECO:0000313" key="2">
    <source>
        <dbReference type="EMBL" id="GFS43725.1"/>
    </source>
</evidence>
<name>A0A8X6QN88_NEPPI</name>
<feature type="region of interest" description="Disordered" evidence="1">
    <location>
        <begin position="43"/>
        <end position="84"/>
    </location>
</feature>
<comment type="caution">
    <text evidence="5">The sequence shown here is derived from an EMBL/GenBank/DDBJ whole genome shotgun (WGS) entry which is preliminary data.</text>
</comment>
<dbReference type="Proteomes" id="UP000887013">
    <property type="component" value="Unassembled WGS sequence"/>
</dbReference>
<gene>
    <name evidence="4" type="ORF">NPIL_151261</name>
    <name evidence="5" type="ORF">NPIL_370201</name>
    <name evidence="3" type="ORF">NPIL_606541</name>
    <name evidence="2" type="ORF">NPIL_661111</name>
</gene>
<keyword evidence="6" id="KW-1185">Reference proteome</keyword>
<dbReference type="EMBL" id="BMAW01044285">
    <property type="protein sequence ID" value="GFS43725.1"/>
    <property type="molecule type" value="Genomic_DNA"/>
</dbReference>
<evidence type="ECO:0000313" key="3">
    <source>
        <dbReference type="EMBL" id="GFS55765.1"/>
    </source>
</evidence>
<dbReference type="EMBL" id="BMAW01046491">
    <property type="protein sequence ID" value="GFS55765.1"/>
    <property type="molecule type" value="Genomic_DNA"/>
</dbReference>
<proteinExistence type="predicted"/>
<organism evidence="5 6">
    <name type="scientific">Nephila pilipes</name>
    <name type="common">Giant wood spider</name>
    <name type="synonym">Nephila maculata</name>
    <dbReference type="NCBI Taxonomy" id="299642"/>
    <lineage>
        <taxon>Eukaryota</taxon>
        <taxon>Metazoa</taxon>
        <taxon>Ecdysozoa</taxon>
        <taxon>Arthropoda</taxon>
        <taxon>Chelicerata</taxon>
        <taxon>Arachnida</taxon>
        <taxon>Araneae</taxon>
        <taxon>Araneomorphae</taxon>
        <taxon>Entelegynae</taxon>
        <taxon>Araneoidea</taxon>
        <taxon>Nephilidae</taxon>
        <taxon>Nephila</taxon>
    </lineage>
</organism>
<dbReference type="EMBL" id="BMAW01078121">
    <property type="protein sequence ID" value="GFU09682.1"/>
    <property type="molecule type" value="Genomic_DNA"/>
</dbReference>
<evidence type="ECO:0000313" key="6">
    <source>
        <dbReference type="Proteomes" id="UP000887013"/>
    </source>
</evidence>
<accession>A0A8X6QN88</accession>
<protein>
    <submittedName>
        <fullName evidence="5">Uncharacterized protein</fullName>
    </submittedName>
</protein>
<feature type="region of interest" description="Disordered" evidence="1">
    <location>
        <begin position="1"/>
        <end position="22"/>
    </location>
</feature>